<organism evidence="8 9">
    <name type="scientific">Zymoseptoria brevis</name>
    <dbReference type="NCBI Taxonomy" id="1047168"/>
    <lineage>
        <taxon>Eukaryota</taxon>
        <taxon>Fungi</taxon>
        <taxon>Dikarya</taxon>
        <taxon>Ascomycota</taxon>
        <taxon>Pezizomycotina</taxon>
        <taxon>Dothideomycetes</taxon>
        <taxon>Dothideomycetidae</taxon>
        <taxon>Mycosphaerellales</taxon>
        <taxon>Mycosphaerellaceae</taxon>
        <taxon>Zymoseptoria</taxon>
    </lineage>
</organism>
<evidence type="ECO:0000256" key="6">
    <source>
        <dbReference type="ARBA" id="ARBA00023136"/>
    </source>
</evidence>
<dbReference type="EMBL" id="LAFY01000187">
    <property type="protein sequence ID" value="KJY02132.1"/>
    <property type="molecule type" value="Genomic_DNA"/>
</dbReference>
<keyword evidence="6" id="KW-0472">Membrane</keyword>
<protein>
    <recommendedName>
        <fullName evidence="10">Glycosyltransferase family 31 protein</fullName>
    </recommendedName>
</protein>
<keyword evidence="9" id="KW-1185">Reference proteome</keyword>
<dbReference type="PANTHER" id="PTHR23033:SF47">
    <property type="entry name" value="APPLE DOMAIN-CONTAINING PROTEIN-RELATED"/>
    <property type="match status" value="1"/>
</dbReference>
<name>A0A0F4GXJ6_9PEZI</name>
<keyword evidence="4" id="KW-0735">Signal-anchor</keyword>
<feature type="compositionally biased region" description="Low complexity" evidence="7">
    <location>
        <begin position="94"/>
        <end position="107"/>
    </location>
</feature>
<dbReference type="Gene3D" id="3.90.550.50">
    <property type="match status" value="1"/>
</dbReference>
<dbReference type="InterPro" id="IPR026050">
    <property type="entry name" value="C1GALT1/C1GALT1_chp1"/>
</dbReference>
<dbReference type="PANTHER" id="PTHR23033">
    <property type="entry name" value="BETA1,3-GALACTOSYLTRANSFERASE"/>
    <property type="match status" value="1"/>
</dbReference>
<comment type="caution">
    <text evidence="8">The sequence shown here is derived from an EMBL/GenBank/DDBJ whole genome shotgun (WGS) entry which is preliminary data.</text>
</comment>
<comment type="similarity">
    <text evidence="2">Belongs to the glycosyltransferase 31 family. Beta3-Gal-T subfamily.</text>
</comment>
<evidence type="ECO:0000256" key="2">
    <source>
        <dbReference type="ARBA" id="ARBA00006462"/>
    </source>
</evidence>
<keyword evidence="3" id="KW-0812">Transmembrane</keyword>
<comment type="subcellular location">
    <subcellularLocation>
        <location evidence="1">Membrane</location>
        <topology evidence="1">Single-pass type II membrane protein</topology>
    </subcellularLocation>
</comment>
<proteinExistence type="inferred from homology"/>
<evidence type="ECO:0000256" key="7">
    <source>
        <dbReference type="SAM" id="MobiDB-lite"/>
    </source>
</evidence>
<accession>A0A0F4GXJ6</accession>
<evidence type="ECO:0000313" key="9">
    <source>
        <dbReference type="Proteomes" id="UP000033647"/>
    </source>
</evidence>
<evidence type="ECO:0000256" key="5">
    <source>
        <dbReference type="ARBA" id="ARBA00022989"/>
    </source>
</evidence>
<dbReference type="OrthoDB" id="414175at2759"/>
<evidence type="ECO:0008006" key="10">
    <source>
        <dbReference type="Google" id="ProtNLM"/>
    </source>
</evidence>
<evidence type="ECO:0000256" key="1">
    <source>
        <dbReference type="ARBA" id="ARBA00004606"/>
    </source>
</evidence>
<evidence type="ECO:0000313" key="8">
    <source>
        <dbReference type="EMBL" id="KJY02132.1"/>
    </source>
</evidence>
<feature type="region of interest" description="Disordered" evidence="7">
    <location>
        <begin position="93"/>
        <end position="117"/>
    </location>
</feature>
<keyword evidence="5" id="KW-1133">Transmembrane helix</keyword>
<reference evidence="8 9" key="1">
    <citation type="submission" date="2015-03" db="EMBL/GenBank/DDBJ databases">
        <title>RNA-seq based gene annotation and comparative genomics of four Zymoseptoria species reveal species-specific pathogenicity related genes and transposable element activity.</title>
        <authorList>
            <person name="Grandaubert J."/>
            <person name="Bhattacharyya A."/>
            <person name="Stukenbrock E.H."/>
        </authorList>
    </citation>
    <scope>NUCLEOTIDE SEQUENCE [LARGE SCALE GENOMIC DNA]</scope>
    <source>
        <strain evidence="8 9">Zb18110</strain>
    </source>
</reference>
<dbReference type="AlphaFoldDB" id="A0A0F4GXJ6"/>
<evidence type="ECO:0000256" key="4">
    <source>
        <dbReference type="ARBA" id="ARBA00022968"/>
    </source>
</evidence>
<sequence>MLAPTRYRASFLLLAFPFIVFALFYTHRESLVSVQELLHTQLNPNEPPAALYDSASIHESKLESTRPEHSSLPVVNPNPILFDESSAPQPIYTAPVAPSASDSSPGSHTQSISNFLPHSTLSTSTPSPLSSFNPTSPPCLALSPLAADTVIILKTGSTEIASKFPIHTTTTLRCYPHSLIFSDHAETFHNFTILDALASVSPAIQATHPDFQLWRRLRAHGREALDGTELAGPGGMADPNGTGHNDNPGWKLDKWKFLPMLASTYSLHPHQKWYIFVETDTYLFLQSALSHLSSLPNPSTEKVYIGADTLIGDTHFNHGGSGFAISHAAMHAVVELYQSEQAHWELVTDNHWAGDAVLGLAMAKAGVQVTGAAPTWQERSIGAVEFGEEEGRGRWCAPTVSFHHLSAEEVREMWEFEQRWILLAHKGGMRWEDVYRGYILPRTGEVREGWENVSPSSSNSQETVGIQDLAACGRVCEQDGSCVQYTFIPTKGRPIEGRCVTSSSPRLGSAKEGSQAGWIKSRMEAFAGRMPKCEGEILWPGTQRWREALMMW</sequence>
<dbReference type="STRING" id="1047168.A0A0F4GXJ6"/>
<gene>
    <name evidence="8" type="ORF">TI39_contig192g00001</name>
</gene>
<dbReference type="Proteomes" id="UP000033647">
    <property type="component" value="Unassembled WGS sequence"/>
</dbReference>
<dbReference type="GO" id="GO:0016020">
    <property type="term" value="C:membrane"/>
    <property type="evidence" value="ECO:0007669"/>
    <property type="project" value="UniProtKB-SubCell"/>
</dbReference>
<evidence type="ECO:0000256" key="3">
    <source>
        <dbReference type="ARBA" id="ARBA00022692"/>
    </source>
</evidence>